<comment type="caution">
    <text evidence="1">The sequence shown here is derived from an EMBL/GenBank/DDBJ whole genome shotgun (WGS) entry which is preliminary data.</text>
</comment>
<dbReference type="AlphaFoldDB" id="A0A9P5V579"/>
<dbReference type="Proteomes" id="UP000748756">
    <property type="component" value="Unassembled WGS sequence"/>
</dbReference>
<protein>
    <submittedName>
        <fullName evidence="1">Uncharacterized protein</fullName>
    </submittedName>
</protein>
<keyword evidence="2" id="KW-1185">Reference proteome</keyword>
<proteinExistence type="predicted"/>
<evidence type="ECO:0000313" key="1">
    <source>
        <dbReference type="EMBL" id="KAF9136028.1"/>
    </source>
</evidence>
<sequence length="54" mass="6031">MNFIVKHPMTACKFDAIIIFVDKLSKQVHLYQIGPQILLSMLPTFSSTTSSASM</sequence>
<reference evidence="1" key="1">
    <citation type="journal article" date="2020" name="Fungal Divers.">
        <title>Resolving the Mortierellaceae phylogeny through synthesis of multi-gene phylogenetics and phylogenomics.</title>
        <authorList>
            <person name="Vandepol N."/>
            <person name="Liber J."/>
            <person name="Desiro A."/>
            <person name="Na H."/>
            <person name="Kennedy M."/>
            <person name="Barry K."/>
            <person name="Grigoriev I.V."/>
            <person name="Miller A.N."/>
            <person name="O'Donnell K."/>
            <person name="Stajich J.E."/>
            <person name="Bonito G."/>
        </authorList>
    </citation>
    <scope>NUCLEOTIDE SEQUENCE</scope>
    <source>
        <strain evidence="1">NRRL 6426</strain>
    </source>
</reference>
<organism evidence="1 2">
    <name type="scientific">Linnemannia schmuckeri</name>
    <dbReference type="NCBI Taxonomy" id="64567"/>
    <lineage>
        <taxon>Eukaryota</taxon>
        <taxon>Fungi</taxon>
        <taxon>Fungi incertae sedis</taxon>
        <taxon>Mucoromycota</taxon>
        <taxon>Mortierellomycotina</taxon>
        <taxon>Mortierellomycetes</taxon>
        <taxon>Mortierellales</taxon>
        <taxon>Mortierellaceae</taxon>
        <taxon>Linnemannia</taxon>
    </lineage>
</organism>
<gene>
    <name evidence="1" type="ORF">BG015_003196</name>
</gene>
<accession>A0A9P5V579</accession>
<evidence type="ECO:0000313" key="2">
    <source>
        <dbReference type="Proteomes" id="UP000748756"/>
    </source>
</evidence>
<name>A0A9P5V579_9FUNG</name>
<feature type="non-terminal residue" evidence="1">
    <location>
        <position position="54"/>
    </location>
</feature>
<dbReference type="EMBL" id="JAAAUQ010001687">
    <property type="protein sequence ID" value="KAF9136028.1"/>
    <property type="molecule type" value="Genomic_DNA"/>
</dbReference>